<name>A0A0F4Q3C7_9GAMM</name>
<organism evidence="6 7">
    <name type="scientific">Pseudoalteromonas ruthenica</name>
    <dbReference type="NCBI Taxonomy" id="151081"/>
    <lineage>
        <taxon>Bacteria</taxon>
        <taxon>Pseudomonadati</taxon>
        <taxon>Pseudomonadota</taxon>
        <taxon>Gammaproteobacteria</taxon>
        <taxon>Alteromonadales</taxon>
        <taxon>Pseudoalteromonadaceae</taxon>
        <taxon>Pseudoalteromonas</taxon>
    </lineage>
</organism>
<dbReference type="CDD" id="cd03255">
    <property type="entry name" value="ABC_MJ0796_LolCDE_FtsE"/>
    <property type="match status" value="1"/>
</dbReference>
<dbReference type="eggNOG" id="COG1136">
    <property type="taxonomic scope" value="Bacteria"/>
</dbReference>
<keyword evidence="2" id="KW-0813">Transport</keyword>
<accession>A0A0F4Q3C7</accession>
<dbReference type="InterPro" id="IPR017911">
    <property type="entry name" value="MacB-like_ATP-bd"/>
</dbReference>
<dbReference type="GeneID" id="58227395"/>
<feature type="domain" description="ABC transporter" evidence="5">
    <location>
        <begin position="2"/>
        <end position="227"/>
    </location>
</feature>
<dbReference type="Proteomes" id="UP000033664">
    <property type="component" value="Unassembled WGS sequence"/>
</dbReference>
<dbReference type="Pfam" id="PF00005">
    <property type="entry name" value="ABC_tran"/>
    <property type="match status" value="1"/>
</dbReference>
<gene>
    <name evidence="6" type="ORF">TW72_02700</name>
</gene>
<protein>
    <submittedName>
        <fullName evidence="6">Methionine ABC transporter ATP-binding protein</fullName>
    </submittedName>
</protein>
<dbReference type="GO" id="GO:0005524">
    <property type="term" value="F:ATP binding"/>
    <property type="evidence" value="ECO:0007669"/>
    <property type="project" value="UniProtKB-KW"/>
</dbReference>
<evidence type="ECO:0000256" key="2">
    <source>
        <dbReference type="ARBA" id="ARBA00022448"/>
    </source>
</evidence>
<sequence length="232" mass="25303">MIEIEKLWFSWHGEKHTPTLAIDSLHIKKGEHVFLHGPSGTGKSTLLSLLAGIQTPQRGHIRIADTNLSALSSAKRDQFRADHLGYIFQNFNLLPYLSPIDNVTLALAFSAVRRQRAQRAGMAMNELAATLLTQLGLDASHHHQAVNTLSIGQQQRVGAARAVIGEPEVIIADEPTSALDEDNRKAFIELLFEQTDKTGATVVFVSHEKSLAPLFSKVVSLSEVNQLAGVAS</sequence>
<dbReference type="SUPFAM" id="SSF52540">
    <property type="entry name" value="P-loop containing nucleoside triphosphate hydrolases"/>
    <property type="match status" value="1"/>
</dbReference>
<dbReference type="PANTHER" id="PTHR42798">
    <property type="entry name" value="LIPOPROTEIN-RELEASING SYSTEM ATP-BINDING PROTEIN LOLD"/>
    <property type="match status" value="1"/>
</dbReference>
<reference evidence="6 7" key="1">
    <citation type="journal article" date="2015" name="BMC Genomics">
        <title>Genome mining reveals unlocked bioactive potential of marine Gram-negative bacteria.</title>
        <authorList>
            <person name="Machado H."/>
            <person name="Sonnenschein E.C."/>
            <person name="Melchiorsen J."/>
            <person name="Gram L."/>
        </authorList>
    </citation>
    <scope>NUCLEOTIDE SEQUENCE [LARGE SCALE GENOMIC DNA]</scope>
    <source>
        <strain evidence="6 7">S3137</strain>
    </source>
</reference>
<dbReference type="OrthoDB" id="9802264at2"/>
<dbReference type="InterPro" id="IPR003593">
    <property type="entry name" value="AAA+_ATPase"/>
</dbReference>
<dbReference type="AlphaFoldDB" id="A0A0F4Q3C7"/>
<evidence type="ECO:0000259" key="5">
    <source>
        <dbReference type="PROSITE" id="PS50893"/>
    </source>
</evidence>
<comment type="similarity">
    <text evidence="1">Belongs to the ABC transporter superfamily.</text>
</comment>
<dbReference type="PANTHER" id="PTHR42798:SF7">
    <property type="entry name" value="ALPHA-D-RIBOSE 1-METHYLPHOSPHONATE 5-TRIPHOSPHATE SYNTHASE SUBUNIT PHNL"/>
    <property type="match status" value="1"/>
</dbReference>
<evidence type="ECO:0000256" key="4">
    <source>
        <dbReference type="ARBA" id="ARBA00022840"/>
    </source>
</evidence>
<evidence type="ECO:0000313" key="6">
    <source>
        <dbReference type="EMBL" id="KJZ01870.1"/>
    </source>
</evidence>
<dbReference type="RefSeq" id="WP_045979254.1">
    <property type="nucleotide sequence ID" value="NZ_CP023396.1"/>
</dbReference>
<keyword evidence="3" id="KW-0547">Nucleotide-binding</keyword>
<dbReference type="EMBL" id="JXXZ01000002">
    <property type="protein sequence ID" value="KJZ01870.1"/>
    <property type="molecule type" value="Genomic_DNA"/>
</dbReference>
<keyword evidence="4 6" id="KW-0067">ATP-binding</keyword>
<dbReference type="PATRIC" id="fig|151081.8.peg.1717"/>
<evidence type="ECO:0000313" key="7">
    <source>
        <dbReference type="Proteomes" id="UP000033664"/>
    </source>
</evidence>
<comment type="caution">
    <text evidence="6">The sequence shown here is derived from an EMBL/GenBank/DDBJ whole genome shotgun (WGS) entry which is preliminary data.</text>
</comment>
<dbReference type="Gene3D" id="3.40.50.300">
    <property type="entry name" value="P-loop containing nucleotide triphosphate hydrolases"/>
    <property type="match status" value="1"/>
</dbReference>
<dbReference type="GO" id="GO:0016887">
    <property type="term" value="F:ATP hydrolysis activity"/>
    <property type="evidence" value="ECO:0007669"/>
    <property type="project" value="InterPro"/>
</dbReference>
<dbReference type="PROSITE" id="PS50893">
    <property type="entry name" value="ABC_TRANSPORTER_2"/>
    <property type="match status" value="1"/>
</dbReference>
<keyword evidence="7" id="KW-1185">Reference proteome</keyword>
<evidence type="ECO:0000256" key="3">
    <source>
        <dbReference type="ARBA" id="ARBA00022741"/>
    </source>
</evidence>
<dbReference type="InterPro" id="IPR003439">
    <property type="entry name" value="ABC_transporter-like_ATP-bd"/>
</dbReference>
<dbReference type="SMART" id="SM00382">
    <property type="entry name" value="AAA"/>
    <property type="match status" value="1"/>
</dbReference>
<evidence type="ECO:0000256" key="1">
    <source>
        <dbReference type="ARBA" id="ARBA00005417"/>
    </source>
</evidence>
<dbReference type="InterPro" id="IPR027417">
    <property type="entry name" value="P-loop_NTPase"/>
</dbReference>
<proteinExistence type="inferred from homology"/>